<feature type="transmembrane region" description="Helical" evidence="8">
    <location>
        <begin position="637"/>
        <end position="659"/>
    </location>
</feature>
<dbReference type="Pfam" id="PF00431">
    <property type="entry name" value="CUB"/>
    <property type="match status" value="1"/>
</dbReference>
<keyword evidence="8" id="KW-0472">Membrane</keyword>
<dbReference type="AlphaFoldDB" id="A0A9Q1C5B8"/>
<reference evidence="11" key="1">
    <citation type="submission" date="2021-10" db="EMBL/GenBank/DDBJ databases">
        <title>Tropical sea cucumber genome reveals ecological adaptation and Cuvierian tubules defense mechanism.</title>
        <authorList>
            <person name="Chen T."/>
        </authorList>
    </citation>
    <scope>NUCLEOTIDE SEQUENCE</scope>
    <source>
        <strain evidence="11">Nanhai2018</strain>
        <tissue evidence="11">Muscle</tissue>
    </source>
</reference>
<dbReference type="InterPro" id="IPR000033">
    <property type="entry name" value="LDLR_classB_rpt"/>
</dbReference>
<feature type="domain" description="HYR" evidence="10">
    <location>
        <begin position="463"/>
        <end position="543"/>
    </location>
</feature>
<evidence type="ECO:0000256" key="8">
    <source>
        <dbReference type="SAM" id="Phobius"/>
    </source>
</evidence>
<dbReference type="SMART" id="SM00042">
    <property type="entry name" value="CUB"/>
    <property type="match status" value="1"/>
</dbReference>
<organism evidence="11 12">
    <name type="scientific">Holothuria leucospilota</name>
    <name type="common">Black long sea cucumber</name>
    <name type="synonym">Mertensiothuria leucospilota</name>
    <dbReference type="NCBI Taxonomy" id="206669"/>
    <lineage>
        <taxon>Eukaryota</taxon>
        <taxon>Metazoa</taxon>
        <taxon>Echinodermata</taxon>
        <taxon>Eleutherozoa</taxon>
        <taxon>Echinozoa</taxon>
        <taxon>Holothuroidea</taxon>
        <taxon>Aspidochirotacea</taxon>
        <taxon>Aspidochirotida</taxon>
        <taxon>Holothuriidae</taxon>
        <taxon>Holothuria</taxon>
    </lineage>
</organism>
<dbReference type="Pfam" id="PF02494">
    <property type="entry name" value="HYR"/>
    <property type="match status" value="2"/>
</dbReference>
<dbReference type="PROSITE" id="PS50825">
    <property type="entry name" value="HYR"/>
    <property type="match status" value="2"/>
</dbReference>
<protein>
    <submittedName>
        <fullName evidence="11">Low-density lipoprotein receptor-related protein 1</fullName>
    </submittedName>
</protein>
<feature type="repeat" description="LDL-receptor class B" evidence="7">
    <location>
        <begin position="343"/>
        <end position="385"/>
    </location>
</feature>
<evidence type="ECO:0000256" key="1">
    <source>
        <dbReference type="ARBA" id="ARBA00022536"/>
    </source>
</evidence>
<feature type="domain" description="HYR" evidence="10">
    <location>
        <begin position="544"/>
        <end position="628"/>
    </location>
</feature>
<evidence type="ECO:0000259" key="9">
    <source>
        <dbReference type="PROSITE" id="PS01180"/>
    </source>
</evidence>
<evidence type="ECO:0000256" key="6">
    <source>
        <dbReference type="PROSITE-ProRule" id="PRU00059"/>
    </source>
</evidence>
<keyword evidence="3" id="KW-0677">Repeat</keyword>
<accession>A0A9Q1C5B8</accession>
<dbReference type="InterPro" id="IPR035914">
    <property type="entry name" value="Sperma_CUB_dom_sf"/>
</dbReference>
<dbReference type="OrthoDB" id="9971251at2759"/>
<dbReference type="FunFam" id="2.120.10.30:FF:000241">
    <property type="entry name" value="Low-density lipoprotein receptor-related protein 6"/>
    <property type="match status" value="1"/>
</dbReference>
<dbReference type="Proteomes" id="UP001152320">
    <property type="component" value="Chromosome 7"/>
</dbReference>
<evidence type="ECO:0000259" key="10">
    <source>
        <dbReference type="PROSITE" id="PS50825"/>
    </source>
</evidence>
<dbReference type="PANTHER" id="PTHR46513">
    <property type="entry name" value="VITELLOGENIN RECEPTOR-LIKE PROTEIN-RELATED-RELATED"/>
    <property type="match status" value="1"/>
</dbReference>
<dbReference type="InterPro" id="IPR011042">
    <property type="entry name" value="6-blade_b-propeller_TolB-like"/>
</dbReference>
<feature type="repeat" description="LDL-receptor class B" evidence="7">
    <location>
        <begin position="299"/>
        <end position="342"/>
    </location>
</feature>
<comment type="caution">
    <text evidence="6">Lacks conserved residue(s) required for the propagation of feature annotation.</text>
</comment>
<dbReference type="PROSITE" id="PS01180">
    <property type="entry name" value="CUB"/>
    <property type="match status" value="1"/>
</dbReference>
<keyword evidence="4" id="KW-1015">Disulfide bond</keyword>
<evidence type="ECO:0000256" key="4">
    <source>
        <dbReference type="ARBA" id="ARBA00023157"/>
    </source>
</evidence>
<keyword evidence="8" id="KW-1133">Transmembrane helix</keyword>
<evidence type="ECO:0000313" key="11">
    <source>
        <dbReference type="EMBL" id="KAJ8038439.1"/>
    </source>
</evidence>
<evidence type="ECO:0000256" key="5">
    <source>
        <dbReference type="ARBA" id="ARBA00023180"/>
    </source>
</evidence>
<keyword evidence="12" id="KW-1185">Reference proteome</keyword>
<comment type="caution">
    <text evidence="11">The sequence shown here is derived from an EMBL/GenBank/DDBJ whole genome shotgun (WGS) entry which is preliminary data.</text>
</comment>
<feature type="repeat" description="LDL-receptor class B" evidence="7">
    <location>
        <begin position="256"/>
        <end position="298"/>
    </location>
</feature>
<sequence>MVIYFSMMRKLRSSKAPILLSTNKMIFTLVLLFFAAQQTEFSIAEDVCSIGEVTATTEMRPIYSPNFPNDYPNNVDCIATITSAENTVIEIEFYSFQLEYSEDCVYDSLTITSEAGAILLHPSCGTKFHWPHYPDKIVSIENDMTIKFTTDSNISDLGFNATFRAVQPSPHFLVMAENSTIRVTYRYNGHNFAVTPSDITDPLAVDYDPRTKYIFYSDRGTKTIGKFHAERHSFQDVLHSEKIAEPLGLRIDSSSQLLYWTDAELGTISVSNLDGKHRNTLIKTELGKPGAIVTEPYEGYIYFTDWGTHAKIERADGDGTNRLILVDTLIVEPRSLAIDLKERALYWIDDSQNTLERVNYDGTGRNKLESFTQMDAFALVLDDDAFFWSVLPSNESTGFIQFYDRKLKTNGYGILWGDNKLYKGLSLRPYTQSGVIIPDTCPTASCSGLCLPKPNGPYKCLPEDVIPPVFQNCPNAISVWVAPGKSSSLVYWDEILLKDDEDFIVSSSHLSGSEFSLGPDIVSIVAKDLAGNEAWCNISVTVYEDIFPPTISSCSDDIHVSVSSADATGQVVAWTEPELSDNAGEASWLVRPTSSGTEFPIGSTQITYVAIDQFGNQARCSFSVIVSGYSQKGPTPLTLPLILSIGGLLLVLGLVAVIVKSVFVYKRSRQNGSLNRNQTADSASIDHTYIDTTSTGKTPVLSVSEGSVHYIIPESHYSHQIEGN</sequence>
<dbReference type="Gene3D" id="2.120.10.30">
    <property type="entry name" value="TolB, C-terminal domain"/>
    <property type="match status" value="1"/>
</dbReference>
<dbReference type="InterPro" id="IPR050778">
    <property type="entry name" value="Cueball_EGF_LRP_Nidogen"/>
</dbReference>
<dbReference type="PROSITE" id="PS51120">
    <property type="entry name" value="LDLRB"/>
    <property type="match status" value="3"/>
</dbReference>
<dbReference type="InterPro" id="IPR003410">
    <property type="entry name" value="HYR_dom"/>
</dbReference>
<evidence type="ECO:0000313" key="12">
    <source>
        <dbReference type="Proteomes" id="UP001152320"/>
    </source>
</evidence>
<dbReference type="Gene3D" id="2.60.120.290">
    <property type="entry name" value="Spermadhesin, CUB domain"/>
    <property type="match status" value="1"/>
</dbReference>
<dbReference type="FunFam" id="2.60.120.290:FF:000005">
    <property type="entry name" value="Procollagen C-endopeptidase enhancer 1"/>
    <property type="match status" value="1"/>
</dbReference>
<name>A0A9Q1C5B8_HOLLE</name>
<evidence type="ECO:0000256" key="3">
    <source>
        <dbReference type="ARBA" id="ARBA00022737"/>
    </source>
</evidence>
<keyword evidence="1" id="KW-0245">EGF-like domain</keyword>
<dbReference type="SUPFAM" id="SSF49854">
    <property type="entry name" value="Spermadhesin, CUB domain"/>
    <property type="match status" value="1"/>
</dbReference>
<dbReference type="SMART" id="SM00135">
    <property type="entry name" value="LY"/>
    <property type="match status" value="4"/>
</dbReference>
<dbReference type="CDD" id="cd00041">
    <property type="entry name" value="CUB"/>
    <property type="match status" value="1"/>
</dbReference>
<feature type="domain" description="CUB" evidence="9">
    <location>
        <begin position="48"/>
        <end position="166"/>
    </location>
</feature>
<dbReference type="SUPFAM" id="SSF63825">
    <property type="entry name" value="YWTD domain"/>
    <property type="match status" value="1"/>
</dbReference>
<proteinExistence type="predicted"/>
<dbReference type="InterPro" id="IPR000859">
    <property type="entry name" value="CUB_dom"/>
</dbReference>
<dbReference type="Pfam" id="PF00058">
    <property type="entry name" value="Ldl_recept_b"/>
    <property type="match status" value="2"/>
</dbReference>
<dbReference type="EMBL" id="JAIZAY010000007">
    <property type="protein sequence ID" value="KAJ8038439.1"/>
    <property type="molecule type" value="Genomic_DNA"/>
</dbReference>
<keyword evidence="5" id="KW-0325">Glycoprotein</keyword>
<keyword evidence="2" id="KW-0732">Signal</keyword>
<evidence type="ECO:0000256" key="2">
    <source>
        <dbReference type="ARBA" id="ARBA00022729"/>
    </source>
</evidence>
<keyword evidence="11" id="KW-0675">Receptor</keyword>
<evidence type="ECO:0000256" key="7">
    <source>
        <dbReference type="PROSITE-ProRule" id="PRU00461"/>
    </source>
</evidence>
<gene>
    <name evidence="11" type="ORF">HOLleu_15869</name>
</gene>
<keyword evidence="11" id="KW-0449">Lipoprotein</keyword>
<keyword evidence="8" id="KW-0812">Transmembrane</keyword>